<proteinExistence type="predicted"/>
<protein>
    <submittedName>
        <fullName evidence="1">Uncharacterized protein</fullName>
    </submittedName>
</protein>
<dbReference type="AlphaFoldDB" id="A0A7W7Z2V7"/>
<dbReference type="Proteomes" id="UP000542353">
    <property type="component" value="Unassembled WGS sequence"/>
</dbReference>
<evidence type="ECO:0000313" key="2">
    <source>
        <dbReference type="Proteomes" id="UP000542353"/>
    </source>
</evidence>
<reference evidence="1 2" key="1">
    <citation type="submission" date="2020-08" db="EMBL/GenBank/DDBJ databases">
        <title>Genomic Encyclopedia of Type Strains, Phase IV (KMG-IV): sequencing the most valuable type-strain genomes for metagenomic binning, comparative biology and taxonomic classification.</title>
        <authorList>
            <person name="Goeker M."/>
        </authorList>
    </citation>
    <scope>NUCLEOTIDE SEQUENCE [LARGE SCALE GENOMIC DNA]</scope>
    <source>
        <strain evidence="1 2">DSM 12706</strain>
    </source>
</reference>
<accession>A0A7W7Z2V7</accession>
<sequence>MTSIRCADVSISSFVRSSKLVPPAMNFALPVVLPAVAAAAGEFTFS</sequence>
<keyword evidence="2" id="KW-1185">Reference proteome</keyword>
<organism evidence="1 2">
    <name type="scientific">Rhodopseudomonas rhenobacensis</name>
    <dbReference type="NCBI Taxonomy" id="87461"/>
    <lineage>
        <taxon>Bacteria</taxon>
        <taxon>Pseudomonadati</taxon>
        <taxon>Pseudomonadota</taxon>
        <taxon>Alphaproteobacteria</taxon>
        <taxon>Hyphomicrobiales</taxon>
        <taxon>Nitrobacteraceae</taxon>
        <taxon>Rhodopseudomonas</taxon>
    </lineage>
</organism>
<comment type="caution">
    <text evidence="1">The sequence shown here is derived from an EMBL/GenBank/DDBJ whole genome shotgun (WGS) entry which is preliminary data.</text>
</comment>
<dbReference type="EMBL" id="JACHIH010000005">
    <property type="protein sequence ID" value="MBB5046647.1"/>
    <property type="molecule type" value="Genomic_DNA"/>
</dbReference>
<gene>
    <name evidence="1" type="ORF">HNR60_001395</name>
</gene>
<name>A0A7W7Z2V7_9BRAD</name>
<evidence type="ECO:0000313" key="1">
    <source>
        <dbReference type="EMBL" id="MBB5046647.1"/>
    </source>
</evidence>